<evidence type="ECO:0008006" key="3">
    <source>
        <dbReference type="Google" id="ProtNLM"/>
    </source>
</evidence>
<dbReference type="EMBL" id="JAXIVS010000002">
    <property type="protein sequence ID" value="MDY7225968.1"/>
    <property type="molecule type" value="Genomic_DNA"/>
</dbReference>
<accession>A0ABU5GXQ3</accession>
<reference evidence="1 2" key="1">
    <citation type="submission" date="2023-12" db="EMBL/GenBank/DDBJ databases">
        <title>the genome sequence of Hyalangium sp. s54d21.</title>
        <authorList>
            <person name="Zhang X."/>
        </authorList>
    </citation>
    <scope>NUCLEOTIDE SEQUENCE [LARGE SCALE GENOMIC DNA]</scope>
    <source>
        <strain evidence="2">s54d21</strain>
    </source>
</reference>
<comment type="caution">
    <text evidence="1">The sequence shown here is derived from an EMBL/GenBank/DDBJ whole genome shotgun (WGS) entry which is preliminary data.</text>
</comment>
<dbReference type="RefSeq" id="WP_321544690.1">
    <property type="nucleotide sequence ID" value="NZ_JAXIVS010000002.1"/>
</dbReference>
<organism evidence="1 2">
    <name type="scientific">Hyalangium rubrum</name>
    <dbReference type="NCBI Taxonomy" id="3103134"/>
    <lineage>
        <taxon>Bacteria</taxon>
        <taxon>Pseudomonadati</taxon>
        <taxon>Myxococcota</taxon>
        <taxon>Myxococcia</taxon>
        <taxon>Myxococcales</taxon>
        <taxon>Cystobacterineae</taxon>
        <taxon>Archangiaceae</taxon>
        <taxon>Hyalangium</taxon>
    </lineage>
</organism>
<proteinExistence type="predicted"/>
<keyword evidence="2" id="KW-1185">Reference proteome</keyword>
<name>A0ABU5GXQ3_9BACT</name>
<gene>
    <name evidence="1" type="ORF">SYV04_06220</name>
</gene>
<protein>
    <recommendedName>
        <fullName evidence="3">DUF4276 family protein</fullName>
    </recommendedName>
</protein>
<dbReference type="Proteomes" id="UP001291309">
    <property type="component" value="Unassembled WGS sequence"/>
</dbReference>
<evidence type="ECO:0000313" key="1">
    <source>
        <dbReference type="EMBL" id="MDY7225968.1"/>
    </source>
</evidence>
<evidence type="ECO:0000313" key="2">
    <source>
        <dbReference type="Proteomes" id="UP001291309"/>
    </source>
</evidence>
<sequence>MDTFVEWRKVNEHSGQSGAKVIFGKFNGEAGQPDALIARKALLLFSSMKKHPAAVLLIRDSDGYRNRQEGQGLKQVREAYPWPFQVVIGVAHPKREAWVLAGFEPRSRDESARLQALRERLSTDPILKSHELDAREHGAKTDIKRALDELIQGESDRERQCLNETALEVLEQRGKSNGLAAYLAEVRQRLVPIFLGRAPEP</sequence>